<dbReference type="GO" id="GO:0005829">
    <property type="term" value="C:cytosol"/>
    <property type="evidence" value="ECO:0007669"/>
    <property type="project" value="TreeGrafter"/>
</dbReference>
<evidence type="ECO:0000256" key="5">
    <source>
        <dbReference type="ARBA" id="ARBA00022701"/>
    </source>
</evidence>
<keyword evidence="3" id="KW-0963">Cytoplasm</keyword>
<evidence type="ECO:0000256" key="4">
    <source>
        <dbReference type="ARBA" id="ARBA00022618"/>
    </source>
</evidence>
<name>A0AAF0DKS8_9EURO</name>
<proteinExistence type="inferred from homology"/>
<keyword evidence="11" id="KW-1185">Reference proteome</keyword>
<comment type="subcellular location">
    <subcellularLocation>
        <location evidence="1">Cytoplasm</location>
        <location evidence="1">Cytoskeleton</location>
        <location evidence="1">Spindle</location>
    </subcellularLocation>
</comment>
<reference evidence="10" key="1">
    <citation type="submission" date="2023-03" db="EMBL/GenBank/DDBJ databases">
        <title>Emydomyces testavorans Genome Sequence.</title>
        <authorList>
            <person name="Hoyer L."/>
        </authorList>
    </citation>
    <scope>NUCLEOTIDE SEQUENCE</scope>
    <source>
        <strain evidence="10">16-2883</strain>
    </source>
</reference>
<dbReference type="GO" id="GO:0070652">
    <property type="term" value="C:HAUS complex"/>
    <property type="evidence" value="ECO:0007669"/>
    <property type="project" value="InterPro"/>
</dbReference>
<dbReference type="AlphaFoldDB" id="A0AAF0DKS8"/>
<dbReference type="PANTHER" id="PTHR31570">
    <property type="entry name" value="HAUS AUGMIN-LIKE COMPLEX SUBUNIT 1"/>
    <property type="match status" value="1"/>
</dbReference>
<keyword evidence="8" id="KW-0206">Cytoskeleton</keyword>
<comment type="similarity">
    <text evidence="2">Belongs to the HAUS1 family.</text>
</comment>
<dbReference type="GO" id="GO:0005874">
    <property type="term" value="C:microtubule"/>
    <property type="evidence" value="ECO:0007669"/>
    <property type="project" value="UniProtKB-KW"/>
</dbReference>
<dbReference type="GO" id="GO:0051301">
    <property type="term" value="P:cell division"/>
    <property type="evidence" value="ECO:0007669"/>
    <property type="project" value="UniProtKB-KW"/>
</dbReference>
<dbReference type="EMBL" id="CP120630">
    <property type="protein sequence ID" value="WEW60609.1"/>
    <property type="molecule type" value="Genomic_DNA"/>
</dbReference>
<evidence type="ECO:0000256" key="6">
    <source>
        <dbReference type="ARBA" id="ARBA00022776"/>
    </source>
</evidence>
<dbReference type="GO" id="GO:0005819">
    <property type="term" value="C:spindle"/>
    <property type="evidence" value="ECO:0007669"/>
    <property type="project" value="UniProtKB-SubCell"/>
</dbReference>
<evidence type="ECO:0000256" key="9">
    <source>
        <dbReference type="ARBA" id="ARBA00023306"/>
    </source>
</evidence>
<evidence type="ECO:0000256" key="2">
    <source>
        <dbReference type="ARBA" id="ARBA00005479"/>
    </source>
</evidence>
<evidence type="ECO:0000256" key="3">
    <source>
        <dbReference type="ARBA" id="ARBA00022490"/>
    </source>
</evidence>
<evidence type="ECO:0000256" key="7">
    <source>
        <dbReference type="ARBA" id="ARBA00023054"/>
    </source>
</evidence>
<organism evidence="10 11">
    <name type="scientific">Emydomyces testavorans</name>
    <dbReference type="NCBI Taxonomy" id="2070801"/>
    <lineage>
        <taxon>Eukaryota</taxon>
        <taxon>Fungi</taxon>
        <taxon>Dikarya</taxon>
        <taxon>Ascomycota</taxon>
        <taxon>Pezizomycotina</taxon>
        <taxon>Eurotiomycetes</taxon>
        <taxon>Eurotiomycetidae</taxon>
        <taxon>Onygenales</taxon>
        <taxon>Nannizziopsiaceae</taxon>
        <taxon>Emydomyces</taxon>
    </lineage>
</organism>
<evidence type="ECO:0000313" key="11">
    <source>
        <dbReference type="Proteomes" id="UP001219355"/>
    </source>
</evidence>
<dbReference type="GO" id="GO:0051225">
    <property type="term" value="P:spindle assembly"/>
    <property type="evidence" value="ECO:0007669"/>
    <property type="project" value="InterPro"/>
</dbReference>
<evidence type="ECO:0000256" key="8">
    <source>
        <dbReference type="ARBA" id="ARBA00023212"/>
    </source>
</evidence>
<dbReference type="InterPro" id="IPR026243">
    <property type="entry name" value="HAUS1"/>
</dbReference>
<evidence type="ECO:0008006" key="12">
    <source>
        <dbReference type="Google" id="ProtNLM"/>
    </source>
</evidence>
<keyword evidence="5" id="KW-0493">Microtubule</keyword>
<keyword evidence="6" id="KW-0498">Mitosis</keyword>
<sequence length="293" mass="33259">MDDLDAILSPSKARQAASQAKDWAYVMNWLNRKYANSPNPRPKFEMNEDTLKVLLNIAAANDTADEEEALVHRAREETIDLLKAEETEPLDPKVGILEDIQEDLDDKSAKLLQDLAETSVLLGVSTADVGNLDRSLLDVGREEFDTTGQLRKLEMLQRYLERELALLRMQLEELKGDTQYETPADLPAKTSEWLRNKKVAEAKGKEYQSRFTAGGRSMEIQGPKIDELMVEEEGVVRMRERVKSLESKIKAFHGLPPSIPEARLEYTKLEKELRSLVQQRDTMFAGLISRGRS</sequence>
<keyword evidence="7" id="KW-0175">Coiled coil</keyword>
<dbReference type="PANTHER" id="PTHR31570:SF1">
    <property type="entry name" value="HAUS AUGMIN-LIKE COMPLEX SUBUNIT 1"/>
    <property type="match status" value="1"/>
</dbReference>
<dbReference type="Pfam" id="PF25762">
    <property type="entry name" value="HAUS1"/>
    <property type="match status" value="1"/>
</dbReference>
<evidence type="ECO:0000313" key="10">
    <source>
        <dbReference type="EMBL" id="WEW60609.1"/>
    </source>
</evidence>
<protein>
    <recommendedName>
        <fullName evidence="12">HAUS augmin-like complex subunit 1</fullName>
    </recommendedName>
</protein>
<gene>
    <name evidence="10" type="ORF">PRK78_006096</name>
</gene>
<dbReference type="Proteomes" id="UP001219355">
    <property type="component" value="Chromosome 4"/>
</dbReference>
<accession>A0AAF0DKS8</accession>
<evidence type="ECO:0000256" key="1">
    <source>
        <dbReference type="ARBA" id="ARBA00004186"/>
    </source>
</evidence>
<keyword evidence="9" id="KW-0131">Cell cycle</keyword>
<keyword evidence="4" id="KW-0132">Cell division</keyword>